<proteinExistence type="predicted"/>
<protein>
    <submittedName>
        <fullName evidence="2">Uncharacterized protein</fullName>
    </submittedName>
</protein>
<reference evidence="2 3" key="1">
    <citation type="submission" date="2023-06" db="EMBL/GenBank/DDBJ databases">
        <title>Sporosarcina sp. nov., isolated from Korean traditional fermented seafood 'Jeotgal'.</title>
        <authorList>
            <person name="Yang A.I."/>
            <person name="Shin N.-R."/>
        </authorList>
    </citation>
    <scope>NUCLEOTIDE SEQUENCE [LARGE SCALE GENOMIC DNA]</scope>
    <source>
        <strain evidence="2 3">KCTC43456</strain>
    </source>
</reference>
<feature type="transmembrane region" description="Helical" evidence="1">
    <location>
        <begin position="32"/>
        <end position="53"/>
    </location>
</feature>
<dbReference type="AlphaFoldDB" id="A0AAW9A883"/>
<accession>A0AAW9A883</accession>
<dbReference type="EMBL" id="JAUBDJ010000002">
    <property type="protein sequence ID" value="MDW0116065.1"/>
    <property type="molecule type" value="Genomic_DNA"/>
</dbReference>
<keyword evidence="1" id="KW-0472">Membrane</keyword>
<keyword evidence="3" id="KW-1185">Reference proteome</keyword>
<dbReference type="RefSeq" id="WP_283732755.1">
    <property type="nucleotide sequence ID" value="NZ_CP125968.1"/>
</dbReference>
<gene>
    <name evidence="2" type="ORF">QTL97_03895</name>
</gene>
<keyword evidence="1" id="KW-0812">Transmembrane</keyword>
<keyword evidence="1" id="KW-1133">Transmembrane helix</keyword>
<sequence>MSSKMPILLILLVIGSVSLVLSLTLSLSEGLKMTLLIVAVLFNITSSVGLMIIGAKKTRESL</sequence>
<evidence type="ECO:0000256" key="1">
    <source>
        <dbReference type="SAM" id="Phobius"/>
    </source>
</evidence>
<dbReference type="Proteomes" id="UP001271648">
    <property type="component" value="Unassembled WGS sequence"/>
</dbReference>
<name>A0AAW9A883_9BACL</name>
<organism evidence="2 3">
    <name type="scientific">Sporosarcina thermotolerans</name>
    <dbReference type="NCBI Taxonomy" id="633404"/>
    <lineage>
        <taxon>Bacteria</taxon>
        <taxon>Bacillati</taxon>
        <taxon>Bacillota</taxon>
        <taxon>Bacilli</taxon>
        <taxon>Bacillales</taxon>
        <taxon>Caryophanaceae</taxon>
        <taxon>Sporosarcina</taxon>
    </lineage>
</organism>
<evidence type="ECO:0000313" key="2">
    <source>
        <dbReference type="EMBL" id="MDW0116065.1"/>
    </source>
</evidence>
<evidence type="ECO:0000313" key="3">
    <source>
        <dbReference type="Proteomes" id="UP001271648"/>
    </source>
</evidence>
<comment type="caution">
    <text evidence="2">The sequence shown here is derived from an EMBL/GenBank/DDBJ whole genome shotgun (WGS) entry which is preliminary data.</text>
</comment>